<dbReference type="InterPro" id="IPR008927">
    <property type="entry name" value="6-PGluconate_DH-like_C_sf"/>
</dbReference>
<dbReference type="SUPFAM" id="SSF51735">
    <property type="entry name" value="NAD(P)-binding Rossmann-fold domains"/>
    <property type="match status" value="1"/>
</dbReference>
<evidence type="ECO:0000313" key="8">
    <source>
        <dbReference type="Proteomes" id="UP000570517"/>
    </source>
</evidence>
<dbReference type="InterPro" id="IPR015815">
    <property type="entry name" value="HIBADH-related"/>
</dbReference>
<keyword evidence="8" id="KW-1185">Reference proteome</keyword>
<dbReference type="PROSITE" id="PS00895">
    <property type="entry name" value="3_HYDROXYISOBUT_DH"/>
    <property type="match status" value="1"/>
</dbReference>
<dbReference type="InterPro" id="IPR006115">
    <property type="entry name" value="6PGDH_NADP-bd"/>
</dbReference>
<feature type="domain" description="3-hydroxyisobutyrate dehydrogenase-like NAD-binding" evidence="6">
    <location>
        <begin position="168"/>
        <end position="290"/>
    </location>
</feature>
<dbReference type="InterPro" id="IPR029154">
    <property type="entry name" value="HIBADH-like_NADP-bd"/>
</dbReference>
<comment type="caution">
    <text evidence="7">The sequence shown here is derived from an EMBL/GenBank/DDBJ whole genome shotgun (WGS) entry which is preliminary data.</text>
</comment>
<dbReference type="Proteomes" id="UP000570517">
    <property type="component" value="Unassembled WGS sequence"/>
</dbReference>
<keyword evidence="2" id="KW-0560">Oxidoreductase</keyword>
<accession>A0A850PNP4</accession>
<dbReference type="RefSeq" id="WP_178358216.1">
    <property type="nucleotide sequence ID" value="NZ_JABFYL010000018.1"/>
</dbReference>
<dbReference type="SUPFAM" id="SSF48179">
    <property type="entry name" value="6-phosphogluconate dehydrogenase C-terminal domain-like"/>
    <property type="match status" value="1"/>
</dbReference>
<dbReference type="Gene3D" id="1.10.1040.10">
    <property type="entry name" value="N-(1-d-carboxylethyl)-l-norvaline Dehydrogenase, domain 2"/>
    <property type="match status" value="1"/>
</dbReference>
<protein>
    <submittedName>
        <fullName evidence="7">3-hydroxyisobutyrate dehydrogenase family protein</fullName>
    </submittedName>
</protein>
<evidence type="ECO:0000259" key="6">
    <source>
        <dbReference type="Pfam" id="PF14833"/>
    </source>
</evidence>
<sequence>MTDTSPATLFIGLGMMGEPMVRRYAPTRRTLVSDKSAETAGRVAADNHIEVLADLGELPDCVDVVILMLPNTDVVEKVLLGEGLLSRMPSGGLIIDMGSSEPASTRALAARADELGIDFVDAPVSGGVAKAEDGTLAIMMGGSVPAMNRAKAHVAPLGSRVLEVGAAGSGHAAKALNNWLSAANIAAAAEILSIAVDFGVPPTVMIEVLNASTGRSQATEVKYPKHILPGSYDSRFALDLMLKDLRIGSGLAEQCDAYAPILSTVLQSVEQAQSFYGVPGLDHTELARYYADKNHVSFQTG</sequence>
<evidence type="ECO:0000256" key="2">
    <source>
        <dbReference type="ARBA" id="ARBA00023002"/>
    </source>
</evidence>
<dbReference type="Pfam" id="PF03446">
    <property type="entry name" value="NAD_binding_2"/>
    <property type="match status" value="1"/>
</dbReference>
<dbReference type="InterPro" id="IPR036291">
    <property type="entry name" value="NAD(P)-bd_dom_sf"/>
</dbReference>
<dbReference type="PANTHER" id="PTHR22981:SF7">
    <property type="entry name" value="3-HYDROXYISOBUTYRATE DEHYDROGENASE, MITOCHONDRIAL"/>
    <property type="match status" value="1"/>
</dbReference>
<dbReference type="GO" id="GO:0050661">
    <property type="term" value="F:NADP binding"/>
    <property type="evidence" value="ECO:0007669"/>
    <property type="project" value="InterPro"/>
</dbReference>
<evidence type="ECO:0000313" key="7">
    <source>
        <dbReference type="EMBL" id="NVN49864.1"/>
    </source>
</evidence>
<dbReference type="GO" id="GO:0016616">
    <property type="term" value="F:oxidoreductase activity, acting on the CH-OH group of donors, NAD or NADP as acceptor"/>
    <property type="evidence" value="ECO:0007669"/>
    <property type="project" value="TreeGrafter"/>
</dbReference>
<dbReference type="InterPro" id="IPR013328">
    <property type="entry name" value="6PGD_dom2"/>
</dbReference>
<proteinExistence type="inferred from homology"/>
<dbReference type="Pfam" id="PF14833">
    <property type="entry name" value="NAD_binding_11"/>
    <property type="match status" value="1"/>
</dbReference>
<dbReference type="EMBL" id="JABFYL010000018">
    <property type="protein sequence ID" value="NVN49864.1"/>
    <property type="molecule type" value="Genomic_DNA"/>
</dbReference>
<dbReference type="GO" id="GO:0016054">
    <property type="term" value="P:organic acid catabolic process"/>
    <property type="evidence" value="ECO:0007669"/>
    <property type="project" value="UniProtKB-ARBA"/>
</dbReference>
<evidence type="ECO:0000256" key="3">
    <source>
        <dbReference type="ARBA" id="ARBA00023027"/>
    </source>
</evidence>
<evidence type="ECO:0000259" key="5">
    <source>
        <dbReference type="Pfam" id="PF03446"/>
    </source>
</evidence>
<dbReference type="Gene3D" id="3.40.50.720">
    <property type="entry name" value="NAD(P)-binding Rossmann-like Domain"/>
    <property type="match status" value="1"/>
</dbReference>
<comment type="similarity">
    <text evidence="1">Belongs to the HIBADH-related family.</text>
</comment>
<organism evidence="7 8">
    <name type="scientific">Mycolicibacterium hippocampi</name>
    <dbReference type="NCBI Taxonomy" id="659824"/>
    <lineage>
        <taxon>Bacteria</taxon>
        <taxon>Bacillati</taxon>
        <taxon>Actinomycetota</taxon>
        <taxon>Actinomycetes</taxon>
        <taxon>Mycobacteriales</taxon>
        <taxon>Mycobacteriaceae</taxon>
        <taxon>Mycolicibacterium</taxon>
    </lineage>
</organism>
<evidence type="ECO:0000256" key="1">
    <source>
        <dbReference type="ARBA" id="ARBA00009080"/>
    </source>
</evidence>
<dbReference type="InterPro" id="IPR002204">
    <property type="entry name" value="3-OH-isobutyrate_DH-rel_CS"/>
</dbReference>
<keyword evidence="3" id="KW-0520">NAD</keyword>
<evidence type="ECO:0000256" key="4">
    <source>
        <dbReference type="PIRSR" id="PIRSR000103-1"/>
    </source>
</evidence>
<gene>
    <name evidence="7" type="ORF">HLY00_167</name>
</gene>
<name>A0A850PNP4_9MYCO</name>
<dbReference type="AlphaFoldDB" id="A0A850PNP4"/>
<feature type="active site" evidence="4">
    <location>
        <position position="174"/>
    </location>
</feature>
<dbReference type="PIRSF" id="PIRSF000103">
    <property type="entry name" value="HIBADH"/>
    <property type="match status" value="1"/>
</dbReference>
<feature type="domain" description="6-phosphogluconate dehydrogenase NADP-binding" evidence="5">
    <location>
        <begin position="10"/>
        <end position="163"/>
    </location>
</feature>
<reference evidence="7 8" key="1">
    <citation type="submission" date="2020-05" db="EMBL/GenBank/DDBJ databases">
        <title>Draft genome sequence of Mycobacterium hippocampi DL, isolated from European seabass, Dicentrarchus labrax, reared in fish farms.</title>
        <authorList>
            <person name="Stathopoulou P."/>
            <person name="Asimakis E."/>
            <person name="Tzokas K."/>
            <person name="Batargias C."/>
            <person name="Tsiamis G."/>
        </authorList>
    </citation>
    <scope>NUCLEOTIDE SEQUENCE [LARGE SCALE GENOMIC DNA]</scope>
    <source>
        <strain evidence="7 8">DL</strain>
    </source>
</reference>
<dbReference type="PANTHER" id="PTHR22981">
    <property type="entry name" value="3-HYDROXYISOBUTYRATE DEHYDROGENASE-RELATED"/>
    <property type="match status" value="1"/>
</dbReference>
<dbReference type="GO" id="GO:0051287">
    <property type="term" value="F:NAD binding"/>
    <property type="evidence" value="ECO:0007669"/>
    <property type="project" value="InterPro"/>
</dbReference>